<evidence type="ECO:0000313" key="2">
    <source>
        <dbReference type="EMBL" id="SFI84891.1"/>
    </source>
</evidence>
<dbReference type="Gene3D" id="1.20.120.450">
    <property type="entry name" value="dinb family like domain"/>
    <property type="match status" value="1"/>
</dbReference>
<dbReference type="Pfam" id="PF12867">
    <property type="entry name" value="DinB_2"/>
    <property type="match status" value="1"/>
</dbReference>
<dbReference type="SUPFAM" id="SSF109854">
    <property type="entry name" value="DinB/YfiT-like putative metalloenzymes"/>
    <property type="match status" value="1"/>
</dbReference>
<feature type="domain" description="DinB-like" evidence="1">
    <location>
        <begin position="20"/>
        <end position="143"/>
    </location>
</feature>
<reference evidence="3" key="1">
    <citation type="submission" date="2016-10" db="EMBL/GenBank/DDBJ databases">
        <authorList>
            <person name="Varghese N."/>
            <person name="Submissions S."/>
        </authorList>
    </citation>
    <scope>NUCLEOTIDE SEQUENCE [LARGE SCALE GENOMIC DNA]</scope>
    <source>
        <strain evidence="3">DSM 26542</strain>
    </source>
</reference>
<dbReference type="AlphaFoldDB" id="A0A1I3LJG6"/>
<dbReference type="OrthoDB" id="9799598at2"/>
<dbReference type="EMBL" id="FORU01000001">
    <property type="protein sequence ID" value="SFI84891.1"/>
    <property type="molecule type" value="Genomic_DNA"/>
</dbReference>
<sequence length="170" mass="20091">MEYSSTITEAIWTQFGASLDMLENAINMCPDEHWDTPLDFWYLSFHCIFWTDYYLTTEPNSFAPPKPFTLSEFDPTGEKPERTYTKLEVLSYLDHCRKKANRLIGGLSPNRMNDRWINEYRNFSLLEILLYNMRHIQHHSAQLNLFLRQTINNAPNWVGQAKKFALTSKD</sequence>
<proteinExistence type="predicted"/>
<name>A0A1I3LJG6_9FLAO</name>
<evidence type="ECO:0000259" key="1">
    <source>
        <dbReference type="Pfam" id="PF12867"/>
    </source>
</evidence>
<keyword evidence="3" id="KW-1185">Reference proteome</keyword>
<dbReference type="STRING" id="1150112.SAMN04487893_101361"/>
<dbReference type="InterPro" id="IPR024775">
    <property type="entry name" value="DinB-like"/>
</dbReference>
<organism evidence="2 3">
    <name type="scientific">Myroides guanonis</name>
    <dbReference type="NCBI Taxonomy" id="1150112"/>
    <lineage>
        <taxon>Bacteria</taxon>
        <taxon>Pseudomonadati</taxon>
        <taxon>Bacteroidota</taxon>
        <taxon>Flavobacteriia</taxon>
        <taxon>Flavobacteriales</taxon>
        <taxon>Flavobacteriaceae</taxon>
        <taxon>Myroides</taxon>
    </lineage>
</organism>
<accession>A0A1I3LJG6</accession>
<dbReference type="Proteomes" id="UP000243887">
    <property type="component" value="Unassembled WGS sequence"/>
</dbReference>
<gene>
    <name evidence="2" type="ORF">SAMN04487893_101361</name>
</gene>
<dbReference type="RefSeq" id="WP_090677723.1">
    <property type="nucleotide sequence ID" value="NZ_FORU01000001.1"/>
</dbReference>
<evidence type="ECO:0000313" key="3">
    <source>
        <dbReference type="Proteomes" id="UP000243887"/>
    </source>
</evidence>
<dbReference type="InterPro" id="IPR034660">
    <property type="entry name" value="DinB/YfiT-like"/>
</dbReference>
<protein>
    <submittedName>
        <fullName evidence="2">DinB superfamily protein</fullName>
    </submittedName>
</protein>